<sequence>MSFDPLYLLHTQPDPQRLAAWAARHRLLDSQGDLGYALHALLHAAFGEHAPQPFRYLDAEQGLLAYTQRSAAELAQLAALADPDAAAALGLGQTSRHGGMNARPFPTQWATGHALGFEVRVRPIIREGKTGRERDAFLAAVEKASDVKLDRSEVYVQWLRELFVRQGGAELMDARVIRYQQLGVTRKSQKGGTDDVRHSRLVNGPDAVLTGQLRVTDPQAFAQLLAQGVGRHRAFGFGLLLLRPARG</sequence>
<evidence type="ECO:0000313" key="2">
    <source>
        <dbReference type="Proteomes" id="UP001152876"/>
    </source>
</evidence>
<dbReference type="NCBIfam" id="TIGR01907">
    <property type="entry name" value="casE_Cse3"/>
    <property type="match status" value="1"/>
</dbReference>
<gene>
    <name evidence="1" type="ORF">H010_10691</name>
</gene>
<dbReference type="SMART" id="SM01101">
    <property type="entry name" value="CRISPR_assoc"/>
    <property type="match status" value="1"/>
</dbReference>
<dbReference type="AlphaFoldDB" id="A0A9X4S7X2"/>
<comment type="caution">
    <text evidence="1">The sequence shown here is derived from an EMBL/GenBank/DDBJ whole genome shotgun (WGS) entry which is preliminary data.</text>
</comment>
<organism evidence="1 2">
    <name type="scientific">Hydrogenophaga taeniospiralis CCUG 15921</name>
    <dbReference type="NCBI Taxonomy" id="1281780"/>
    <lineage>
        <taxon>Bacteria</taxon>
        <taxon>Pseudomonadati</taxon>
        <taxon>Pseudomonadota</taxon>
        <taxon>Betaproteobacteria</taxon>
        <taxon>Burkholderiales</taxon>
        <taxon>Comamonadaceae</taxon>
        <taxon>Hydrogenophaga</taxon>
    </lineage>
</organism>
<dbReference type="Pfam" id="PF08798">
    <property type="entry name" value="CRISPR_assoc"/>
    <property type="match status" value="1"/>
</dbReference>
<dbReference type="OrthoDB" id="9795689at2"/>
<accession>A0A9X4S7X2</accession>
<reference evidence="1" key="1">
    <citation type="submission" date="2013-01" db="EMBL/GenBank/DDBJ databases">
        <title>Genome draft of Hydrogenophaga taeniospiralis 2K1.</title>
        <authorList>
            <person name="Gomila M."/>
            <person name="Lalucat J."/>
        </authorList>
    </citation>
    <scope>NUCLEOTIDE SEQUENCE</scope>
    <source>
        <strain evidence="1">CCUG 15921</strain>
    </source>
</reference>
<name>A0A9X4S7X2_9BURK</name>
<keyword evidence="2" id="KW-1185">Reference proteome</keyword>
<dbReference type="Gene3D" id="3.30.70.1210">
    <property type="entry name" value="Crispr-associated protein, domain 2"/>
    <property type="match status" value="1"/>
</dbReference>
<dbReference type="Proteomes" id="UP001152876">
    <property type="component" value="Unassembled WGS sequence"/>
</dbReference>
<dbReference type="InterPro" id="IPR010179">
    <property type="entry name" value="CRISPR-assoc_prot_Cse3"/>
</dbReference>
<dbReference type="SUPFAM" id="SSF117987">
    <property type="entry name" value="CRISPR-associated protein"/>
    <property type="match status" value="1"/>
</dbReference>
<evidence type="ECO:0000313" key="1">
    <source>
        <dbReference type="EMBL" id="MDG5975722.1"/>
    </source>
</evidence>
<protein>
    <submittedName>
        <fullName evidence="1">CRISPR-associated protein, Cse3 family</fullName>
    </submittedName>
</protein>
<dbReference type="RefSeq" id="WP_068166685.1">
    <property type="nucleotide sequence ID" value="NZ_AOGK01000008.1"/>
</dbReference>
<proteinExistence type="predicted"/>
<dbReference type="EMBL" id="AOGK01000008">
    <property type="protein sequence ID" value="MDG5975722.1"/>
    <property type="molecule type" value="Genomic_DNA"/>
</dbReference>